<gene>
    <name evidence="2" type="ORF">CAP_2471</name>
</gene>
<dbReference type="AlphaFoldDB" id="A0A017TBN4"/>
<evidence type="ECO:0000256" key="1">
    <source>
        <dbReference type="SAM" id="MobiDB-lite"/>
    </source>
</evidence>
<feature type="region of interest" description="Disordered" evidence="1">
    <location>
        <begin position="43"/>
        <end position="80"/>
    </location>
</feature>
<proteinExistence type="predicted"/>
<comment type="caution">
    <text evidence="2">The sequence shown here is derived from an EMBL/GenBank/DDBJ whole genome shotgun (WGS) entry which is preliminary data.</text>
</comment>
<dbReference type="Proteomes" id="UP000019678">
    <property type="component" value="Unassembled WGS sequence"/>
</dbReference>
<dbReference type="EMBL" id="ASRX01000019">
    <property type="protein sequence ID" value="EYF06011.1"/>
    <property type="molecule type" value="Genomic_DNA"/>
</dbReference>
<dbReference type="RefSeq" id="WP_044240982.1">
    <property type="nucleotide sequence ID" value="NZ_ASRX01000019.1"/>
</dbReference>
<evidence type="ECO:0000313" key="3">
    <source>
        <dbReference type="Proteomes" id="UP000019678"/>
    </source>
</evidence>
<keyword evidence="3" id="KW-1185">Reference proteome</keyword>
<name>A0A017TBN4_9BACT</name>
<sequence>MEEYALLGPEFRALVGAKSDAAVYRAAVEALGCEFGVTVPEYEPTSAHRFPDPDDRPASSDCAPPPPPRKARSGDQGGSY</sequence>
<accession>A0A017TBN4</accession>
<reference evidence="2 3" key="1">
    <citation type="submission" date="2013-05" db="EMBL/GenBank/DDBJ databases">
        <title>Genome assembly of Chondromyces apiculatus DSM 436.</title>
        <authorList>
            <person name="Sharma G."/>
            <person name="Khatri I."/>
            <person name="Kaur C."/>
            <person name="Mayilraj S."/>
            <person name="Subramanian S."/>
        </authorList>
    </citation>
    <scope>NUCLEOTIDE SEQUENCE [LARGE SCALE GENOMIC DNA]</scope>
    <source>
        <strain evidence="2 3">DSM 436</strain>
    </source>
</reference>
<organism evidence="2 3">
    <name type="scientific">Chondromyces apiculatus DSM 436</name>
    <dbReference type="NCBI Taxonomy" id="1192034"/>
    <lineage>
        <taxon>Bacteria</taxon>
        <taxon>Pseudomonadati</taxon>
        <taxon>Myxococcota</taxon>
        <taxon>Polyangia</taxon>
        <taxon>Polyangiales</taxon>
        <taxon>Polyangiaceae</taxon>
        <taxon>Chondromyces</taxon>
    </lineage>
</organism>
<evidence type="ECO:0000313" key="2">
    <source>
        <dbReference type="EMBL" id="EYF06011.1"/>
    </source>
</evidence>
<protein>
    <submittedName>
        <fullName evidence="2">Uncharacterized protein</fullName>
    </submittedName>
</protein>
<feature type="compositionally biased region" description="Basic and acidic residues" evidence="1">
    <location>
        <begin position="49"/>
        <end position="58"/>
    </location>
</feature>